<dbReference type="Pfam" id="PF01510">
    <property type="entry name" value="Amidase_2"/>
    <property type="match status" value="1"/>
</dbReference>
<dbReference type="EC" id="3.5.1.28" evidence="3"/>
<dbReference type="PROSITE" id="PS51257">
    <property type="entry name" value="PROKAR_LIPOPROTEIN"/>
    <property type="match status" value="1"/>
</dbReference>
<protein>
    <recommendedName>
        <fullName evidence="3">N-acetylmuramoyl-L-alanine amidase</fullName>
        <ecNumber evidence="3">3.5.1.28</ecNumber>
    </recommendedName>
</protein>
<evidence type="ECO:0000256" key="6">
    <source>
        <dbReference type="SAM" id="MobiDB-lite"/>
    </source>
</evidence>
<dbReference type="InterPro" id="IPR002502">
    <property type="entry name" value="Amidase_domain"/>
</dbReference>
<dbReference type="SUPFAM" id="SSF47090">
    <property type="entry name" value="PGBD-like"/>
    <property type="match status" value="1"/>
</dbReference>
<dbReference type="GO" id="GO:0009254">
    <property type="term" value="P:peptidoglycan turnover"/>
    <property type="evidence" value="ECO:0007669"/>
    <property type="project" value="TreeGrafter"/>
</dbReference>
<name>A0A1G7UK34_9GAMM</name>
<dbReference type="FunFam" id="3.40.80.10:FF:000003">
    <property type="entry name" value="N-acetylmuramoyl-L-alanine amidase"/>
    <property type="match status" value="1"/>
</dbReference>
<evidence type="ECO:0000256" key="2">
    <source>
        <dbReference type="ARBA" id="ARBA00007553"/>
    </source>
</evidence>
<evidence type="ECO:0000256" key="1">
    <source>
        <dbReference type="ARBA" id="ARBA00001561"/>
    </source>
</evidence>
<evidence type="ECO:0000256" key="3">
    <source>
        <dbReference type="ARBA" id="ARBA00011901"/>
    </source>
</evidence>
<keyword evidence="4" id="KW-0378">Hydrolase</keyword>
<evidence type="ECO:0000256" key="7">
    <source>
        <dbReference type="SAM" id="SignalP"/>
    </source>
</evidence>
<dbReference type="Proteomes" id="UP000198641">
    <property type="component" value="Unassembled WGS sequence"/>
</dbReference>
<dbReference type="Gene3D" id="3.40.80.10">
    <property type="entry name" value="Peptidoglycan recognition protein-like"/>
    <property type="match status" value="1"/>
</dbReference>
<dbReference type="GO" id="GO:0008745">
    <property type="term" value="F:N-acetylmuramoyl-L-alanine amidase activity"/>
    <property type="evidence" value="ECO:0007669"/>
    <property type="project" value="UniProtKB-EC"/>
</dbReference>
<dbReference type="PANTHER" id="PTHR30417:SF1">
    <property type="entry name" value="N-ACETYLMURAMOYL-L-ALANINE AMIDASE AMID"/>
    <property type="match status" value="1"/>
</dbReference>
<dbReference type="InterPro" id="IPR036366">
    <property type="entry name" value="PGBDSf"/>
</dbReference>
<evidence type="ECO:0000313" key="10">
    <source>
        <dbReference type="Proteomes" id="UP000198641"/>
    </source>
</evidence>
<reference evidence="9 10" key="1">
    <citation type="submission" date="2016-10" db="EMBL/GenBank/DDBJ databases">
        <authorList>
            <person name="de Groot N.N."/>
        </authorList>
    </citation>
    <scope>NUCLEOTIDE SEQUENCE [LARGE SCALE GENOMIC DNA]</scope>
    <source>
        <strain evidence="9 10">BH539</strain>
    </source>
</reference>
<organism evidence="9 10">
    <name type="scientific">Onishia taeanensis</name>
    <dbReference type="NCBI Taxonomy" id="284577"/>
    <lineage>
        <taxon>Bacteria</taxon>
        <taxon>Pseudomonadati</taxon>
        <taxon>Pseudomonadota</taxon>
        <taxon>Gammaproteobacteria</taxon>
        <taxon>Oceanospirillales</taxon>
        <taxon>Halomonadaceae</taxon>
        <taxon>Onishia</taxon>
    </lineage>
</organism>
<dbReference type="GO" id="GO:0019867">
    <property type="term" value="C:outer membrane"/>
    <property type="evidence" value="ECO:0007669"/>
    <property type="project" value="TreeGrafter"/>
</dbReference>
<accession>A0A1G7UK34</accession>
<keyword evidence="5" id="KW-0961">Cell wall biogenesis/degradation</keyword>
<dbReference type="PANTHER" id="PTHR30417">
    <property type="entry name" value="N-ACETYLMURAMOYL-L-ALANINE AMIDASE AMID"/>
    <property type="match status" value="1"/>
</dbReference>
<keyword evidence="10" id="KW-1185">Reference proteome</keyword>
<dbReference type="EMBL" id="FNCI01000015">
    <property type="protein sequence ID" value="SDG47894.1"/>
    <property type="molecule type" value="Genomic_DNA"/>
</dbReference>
<dbReference type="Pfam" id="PF01471">
    <property type="entry name" value="PG_binding_1"/>
    <property type="match status" value="1"/>
</dbReference>
<dbReference type="SUPFAM" id="SSF55846">
    <property type="entry name" value="N-acetylmuramoyl-L-alanine amidase-like"/>
    <property type="match status" value="1"/>
</dbReference>
<dbReference type="InterPro" id="IPR036365">
    <property type="entry name" value="PGBD-like_sf"/>
</dbReference>
<evidence type="ECO:0000259" key="8">
    <source>
        <dbReference type="SMART" id="SM00644"/>
    </source>
</evidence>
<dbReference type="GO" id="GO:0009253">
    <property type="term" value="P:peptidoglycan catabolic process"/>
    <property type="evidence" value="ECO:0007669"/>
    <property type="project" value="InterPro"/>
</dbReference>
<feature type="domain" description="N-acetylmuramoyl-L-alanine amidase" evidence="8">
    <location>
        <begin position="32"/>
        <end position="181"/>
    </location>
</feature>
<dbReference type="OrthoDB" id="9794842at2"/>
<comment type="similarity">
    <text evidence="2">Belongs to the N-acetylmuramoyl-L-alanine amidase 2 family.</text>
</comment>
<dbReference type="InterPro" id="IPR002477">
    <property type="entry name" value="Peptidoglycan-bd-like"/>
</dbReference>
<feature type="signal peptide" evidence="7">
    <location>
        <begin position="1"/>
        <end position="18"/>
    </location>
</feature>
<feature type="chain" id="PRO_5011540430" description="N-acetylmuramoyl-L-alanine amidase" evidence="7">
    <location>
        <begin position="19"/>
        <end position="305"/>
    </location>
</feature>
<evidence type="ECO:0000313" key="9">
    <source>
        <dbReference type="EMBL" id="SDG47894.1"/>
    </source>
</evidence>
<keyword evidence="7" id="KW-0732">Signal</keyword>
<evidence type="ECO:0000256" key="4">
    <source>
        <dbReference type="ARBA" id="ARBA00022801"/>
    </source>
</evidence>
<comment type="catalytic activity">
    <reaction evidence="1">
        <text>Hydrolyzes the link between N-acetylmuramoyl residues and L-amino acid residues in certain cell-wall glycopeptides.</text>
        <dbReference type="EC" id="3.5.1.28"/>
    </reaction>
</comment>
<dbReference type="InterPro" id="IPR051206">
    <property type="entry name" value="NAMLAA_amidase_2"/>
</dbReference>
<dbReference type="CDD" id="cd06583">
    <property type="entry name" value="PGRP"/>
    <property type="match status" value="1"/>
</dbReference>
<dbReference type="InterPro" id="IPR036505">
    <property type="entry name" value="Amidase/PGRP_sf"/>
</dbReference>
<gene>
    <name evidence="9" type="ORF">SAMN05216571_11525</name>
</gene>
<evidence type="ECO:0000256" key="5">
    <source>
        <dbReference type="ARBA" id="ARBA00023316"/>
    </source>
</evidence>
<dbReference type="GO" id="GO:0071555">
    <property type="term" value="P:cell wall organization"/>
    <property type="evidence" value="ECO:0007669"/>
    <property type="project" value="UniProtKB-KW"/>
</dbReference>
<feature type="compositionally biased region" description="Low complexity" evidence="6">
    <location>
        <begin position="292"/>
        <end position="305"/>
    </location>
</feature>
<feature type="region of interest" description="Disordered" evidence="6">
    <location>
        <begin position="283"/>
        <end position="305"/>
    </location>
</feature>
<proteinExistence type="inferred from homology"/>
<dbReference type="Gene3D" id="1.10.101.10">
    <property type="entry name" value="PGBD-like superfamily/PGBD"/>
    <property type="match status" value="1"/>
</dbReference>
<dbReference type="RefSeq" id="WP_092528184.1">
    <property type="nucleotide sequence ID" value="NZ_FNCI01000015.1"/>
</dbReference>
<sequence length="305" mass="33113">MQKLIATLVLCLGLCACASPVVEQRDGYSVDHRHAATSHSSRVRYLVIHYTDADEADSLKALTGPRVSSHYLIPPPRNATPPPIYQLVDESRRAWHAGASSWAGRENLNDTSIGIEIVNAGPDQRFAQVDAGAKVNWAPFPDAQITALIALAQDVIARHGIETTAVVSHAEIAPTRKIDPGPAFPWQRLHDAGIGPWPDPARVARYRRQFAKAPPSLFSLQRALADWGFAVAPSGVLDETTRGALRAFQMRYRPTDYRGQPDADTAALLWALLARYRPEELSDPALASPASTTGVTPEVTPVPQG</sequence>
<dbReference type="SMART" id="SM00644">
    <property type="entry name" value="Ami_2"/>
    <property type="match status" value="1"/>
</dbReference>
<dbReference type="STRING" id="284577.SAMN05216571_11525"/>
<dbReference type="AlphaFoldDB" id="A0A1G7UK34"/>